<dbReference type="AlphaFoldDB" id="A0A0J5IJS6"/>
<accession>A0A0J5IJS6</accession>
<organism evidence="2 3">
    <name type="scientific">Xenorhabdus khoisanae</name>
    <dbReference type="NCBI Taxonomy" id="880157"/>
    <lineage>
        <taxon>Bacteria</taxon>
        <taxon>Pseudomonadati</taxon>
        <taxon>Pseudomonadota</taxon>
        <taxon>Gammaproteobacteria</taxon>
        <taxon>Enterobacterales</taxon>
        <taxon>Morganellaceae</taxon>
        <taxon>Xenorhabdus</taxon>
    </lineage>
</organism>
<evidence type="ECO:0000313" key="2">
    <source>
        <dbReference type="EMBL" id="KMJ43425.1"/>
    </source>
</evidence>
<name>A0A0J5IJS6_9GAMM</name>
<protein>
    <submittedName>
        <fullName evidence="2">Uncharacterized protein</fullName>
    </submittedName>
</protein>
<evidence type="ECO:0000256" key="1">
    <source>
        <dbReference type="SAM" id="MobiDB-lite"/>
    </source>
</evidence>
<reference evidence="2 3" key="1">
    <citation type="submission" date="2015-06" db="EMBL/GenBank/DDBJ databases">
        <title>Draft Whole-Genome Sequence of the Entomopathogenic Bacterium Xenorhabdus khoisanae.</title>
        <authorList>
            <person name="Naidoo S."/>
            <person name="Featherston J."/>
            <person name="Gray V.M."/>
        </authorList>
    </citation>
    <scope>NUCLEOTIDE SEQUENCE [LARGE SCALE GENOMIC DNA]</scope>
    <source>
        <strain evidence="2 3">MCB</strain>
    </source>
</reference>
<proteinExistence type="predicted"/>
<sequence length="210" mass="22178">GRKVNGKPLSADIALNAADVGAYSKGETYSRAETDKQVNDAKTAAANANNNANGRVPAGRKVNGKPLSADIALNAADVGAYSKGETYSRGEVDSRVNDVRNSANNANNNANGRLEKSKNGADIPDKNVFINNLGLTEARQKALNAVPQGRKVNGKPLAGDVWLGAGDVGAYSKGETESRITEVKSIAHNTVSGMRLSAFRNYFWGSRDTR</sequence>
<feature type="compositionally biased region" description="Low complexity" evidence="1">
    <location>
        <begin position="101"/>
        <end position="111"/>
    </location>
</feature>
<feature type="non-terminal residue" evidence="2">
    <location>
        <position position="1"/>
    </location>
</feature>
<evidence type="ECO:0000313" key="3">
    <source>
        <dbReference type="Proteomes" id="UP000036277"/>
    </source>
</evidence>
<feature type="non-terminal residue" evidence="2">
    <location>
        <position position="210"/>
    </location>
</feature>
<feature type="region of interest" description="Disordered" evidence="1">
    <location>
        <begin position="100"/>
        <end position="119"/>
    </location>
</feature>
<dbReference type="Proteomes" id="UP000036277">
    <property type="component" value="Unassembled WGS sequence"/>
</dbReference>
<comment type="caution">
    <text evidence="2">The sequence shown here is derived from an EMBL/GenBank/DDBJ whole genome shotgun (WGS) entry which is preliminary data.</text>
</comment>
<dbReference type="EMBL" id="LFCV01000185">
    <property type="protein sequence ID" value="KMJ43425.1"/>
    <property type="molecule type" value="Genomic_DNA"/>
</dbReference>
<dbReference type="STRING" id="880157.AB204_19760"/>
<gene>
    <name evidence="2" type="ORF">AB204_19760</name>
</gene>
<keyword evidence="3" id="KW-1185">Reference proteome</keyword>